<proteinExistence type="predicted"/>
<accession>A0AAV6TWD6</accession>
<name>A0AAV6TWD6_9ARAC</name>
<evidence type="ECO:0000313" key="2">
    <source>
        <dbReference type="Proteomes" id="UP000827092"/>
    </source>
</evidence>
<keyword evidence="2" id="KW-1185">Reference proteome</keyword>
<sequence length="543" mass="62995">MEGEPCPHRQSLASLQRVVMPDTVERIWNRNLFDRKKEIRIEKVIEEEPCPHQQSPVAHQRAFMPDTVERRWRLEPQFFRSGKKKSGLKPTKWRKALGEVHCHGIQEGREILKDLFGTHDQPRDAKLTGGNTLRYKYVKHKKIELERNKIACPKIKMEVDRAGSSTDQNTQFDYRIIVFAFINSFRLEDNPWALHQFRKRSIFISEHPIDSDPNACEYNMLHYHALIEIPKDKSFGDVMSLWINSNLIGDLCLIVPTVDGIPTPRKLHPEVKYDTLPESKFPEINELLKKILSKIKTMKNPLCLLYQLNDTIMLANCPLYIITDIYTEQDRSARMTHNKGTLHAYKPTLTITKDEYEMPLEFEYTGHMSELHEGYKNLFQKGIRDMINQGKFKSLTYEFMELLTSKSQGDKVMEKSSDTTTSSRFLAMLIHNSWLSSEAEFVEEIKKRTISSNRSQLYRRTRMVAAVNNAKQFFFMIIRLVLTAAGKYDSIYALGKQTELQKQVSLDAPILELAEQYVGGPMGPDIVSIDLILLQGNSKDERF</sequence>
<dbReference type="Proteomes" id="UP000827092">
    <property type="component" value="Unassembled WGS sequence"/>
</dbReference>
<evidence type="ECO:0000313" key="1">
    <source>
        <dbReference type="EMBL" id="KAG8175918.1"/>
    </source>
</evidence>
<dbReference type="AlphaFoldDB" id="A0AAV6TWD6"/>
<gene>
    <name evidence="1" type="ORF">JTE90_015022</name>
</gene>
<organism evidence="1 2">
    <name type="scientific">Oedothorax gibbosus</name>
    <dbReference type="NCBI Taxonomy" id="931172"/>
    <lineage>
        <taxon>Eukaryota</taxon>
        <taxon>Metazoa</taxon>
        <taxon>Ecdysozoa</taxon>
        <taxon>Arthropoda</taxon>
        <taxon>Chelicerata</taxon>
        <taxon>Arachnida</taxon>
        <taxon>Araneae</taxon>
        <taxon>Araneomorphae</taxon>
        <taxon>Entelegynae</taxon>
        <taxon>Araneoidea</taxon>
        <taxon>Linyphiidae</taxon>
        <taxon>Erigoninae</taxon>
        <taxon>Oedothorax</taxon>
    </lineage>
</organism>
<protein>
    <submittedName>
        <fullName evidence="1">Uncharacterized protein</fullName>
    </submittedName>
</protein>
<comment type="caution">
    <text evidence="1">The sequence shown here is derived from an EMBL/GenBank/DDBJ whole genome shotgun (WGS) entry which is preliminary data.</text>
</comment>
<dbReference type="Pfam" id="PF22212">
    <property type="entry name" value="CPV_RdRP_pol_dom"/>
    <property type="match status" value="1"/>
</dbReference>
<reference evidence="1 2" key="1">
    <citation type="journal article" date="2022" name="Nat. Ecol. Evol.">
        <title>A masculinizing supergene underlies an exaggerated male reproductive morph in a spider.</title>
        <authorList>
            <person name="Hendrickx F."/>
            <person name="De Corte Z."/>
            <person name="Sonet G."/>
            <person name="Van Belleghem S.M."/>
            <person name="Kostlbacher S."/>
            <person name="Vangestel C."/>
        </authorList>
    </citation>
    <scope>NUCLEOTIDE SEQUENCE [LARGE SCALE GENOMIC DNA]</scope>
    <source>
        <strain evidence="1">W744_W776</strain>
    </source>
</reference>
<dbReference type="EMBL" id="JAFNEN010000939">
    <property type="protein sequence ID" value="KAG8175918.1"/>
    <property type="molecule type" value="Genomic_DNA"/>
</dbReference>